<sequence>MMLFVVASALIALSQVDAVNVATSYSVVHHDQPAAQPRLLQKSSHVYAPSAHVVSASHSYSHAAAPHYAPLVSKTRYTVPFLSALQAQPQCPAPPTCIKSRYRTLDGSCNNLQNPTWGTPNRRYGRLLTPKYGDGISLPTVSVTGQELPNSRVVSLVAFGEQDIPDPEYTLANMQWGQIMTHDMSMQAGGTQSKKHPTRCCTDDGKLIGKERAPSSCYPIIVPEHDPAHSQTETECINFVRTLTDREDQCTPTHPSQPAEQLTTVTSYLDLSLVYGNSDQQNAGIRAFTGGRMAVVERDGYEWPPNNPNATTECENESRDEVCYLAGDSRVNQNPGLTIMQIILLREHNRLADQLQKYNPHWDDELLFQEARRINIAQYQHINYYEWLPIFLGWENMVKNRLIYRVKGGEYINDYDPSQDPSVLNSHATAAFRYFHSQIEGRLDLVSEIRKPTGSLRLSDWFNRPSIIEAGDNYDFLTRGLATQPEELTDTNFDAEIKHFLFRRGRPFGGDLRAIDIQRNRDHGLAGYNDYREFCGFKRASTWEDLMDLISPQDVSKLQSLYASIDDIDLTVGGSLEAHVNGALAGPTFLCILTEQFYRTRVADRFFYERGDKDLAFTREQLAELRKASMARLFCDNGNHVASMQPKAFLRISHSNQVVPCQQIPEVDLSLWKDLSYDNSLNSTAICVGKGGSYLRINTKYCARKREKMKWNNTFIMQIAYRNCLQMSPEKILYPSWIRRSIDIKETLLRSCRFNAGPIIQCARVCKMWFLAKAFLVFAIVVRNALAQCDANSPYRTFDGTCNNLRNPTWGAAKIPYGRLLPAEYGDGVSVPRRSRTGTDLPSARLLSLTLFNEQNILDQRTTLVNMQFGQLVAHDMGLRAGTCCQNGRVVPSPGRRCFPIPVQPNDPVLSAGRIQCLDFIRTLNTCDVSPASCSSRQQAQQLNDATSFLDLSVVYGNSAQQNAQLRAYVGGRLKVDNRNGTDWPPRHPQSNTACTLNSATDTCYLTGDERSNITPELTILHIAFLREHNRIAQQLCKARPLWNDEKVFQEARRINIAQYQHIVYYEWLPYYLGPDYMYQRGLLVRNYVNDYNPSVDPTVLNDHANAAFRYFHSSILGSLSLFQESRTFAGAININDHMFNPTVLERNDGYRMLTRGMTTQPMGRNDPSFDPEIRHFLFRMRERFGTDLKALDIQRSRDHGIPGYNTFRQYCGLGRATRWEDFVELRGPRDIQLLNTLYRTVDDVDLTVAEFFERHLPGTQAGPTYHCILMEQFFRTRKGDRFFFENGNGPGAFTVPQLNEIKKASIARILCHNSPGVVQMQRRAFQQIADVNPLVPCTTLPALDARLF</sequence>
<dbReference type="Pfam" id="PF03098">
    <property type="entry name" value="An_peroxidase"/>
    <property type="match status" value="2"/>
</dbReference>
<reference evidence="3" key="1">
    <citation type="journal article" date="2014" name="Genome Biol.">
        <title>Genome analysis of a major urban malaria vector mosquito, Anopheles stephensi.</title>
        <authorList>
            <person name="Jiang X."/>
            <person name="Peery A."/>
            <person name="Hall A.B."/>
            <person name="Sharma A."/>
            <person name="Chen X.G."/>
            <person name="Waterhouse R.M."/>
            <person name="Komissarov A."/>
            <person name="Riehle M.M."/>
            <person name="Shouche Y."/>
            <person name="Sharakhova M.V."/>
            <person name="Lawson D."/>
            <person name="Pakpour N."/>
            <person name="Arensburger P."/>
            <person name="Davidson V.L."/>
            <person name="Eiglmeier K."/>
            <person name="Emrich S."/>
            <person name="George P."/>
            <person name="Kennedy R.C."/>
            <person name="Mane S.P."/>
            <person name="Maslen G."/>
            <person name="Oringanje C."/>
            <person name="Qi Y."/>
            <person name="Settlage R."/>
            <person name="Tojo M."/>
            <person name="Tubio J.M."/>
            <person name="Unger M.F."/>
            <person name="Wang B."/>
            <person name="Vernick K.D."/>
            <person name="Ribeiro J.M."/>
            <person name="James A.A."/>
            <person name="Michel K."/>
            <person name="Riehle M.A."/>
            <person name="Luckhart S."/>
            <person name="Sharakhov I.V."/>
            <person name="Tu Z."/>
        </authorList>
    </citation>
    <scope>NUCLEOTIDE SEQUENCE [LARGE SCALE GENOMIC DNA]</scope>
    <source>
        <strain evidence="3">Indian</strain>
    </source>
</reference>
<dbReference type="VEuPathDB" id="VectorBase:ASTEI20_040096"/>
<dbReference type="STRING" id="30069.A0A182Y6T5"/>
<dbReference type="GO" id="GO:0020037">
    <property type="term" value="F:heme binding"/>
    <property type="evidence" value="ECO:0007669"/>
    <property type="project" value="InterPro"/>
</dbReference>
<dbReference type="GO" id="GO:0006979">
    <property type="term" value="P:response to oxidative stress"/>
    <property type="evidence" value="ECO:0007669"/>
    <property type="project" value="InterPro"/>
</dbReference>
<dbReference type="SUPFAM" id="SSF48113">
    <property type="entry name" value="Heme-dependent peroxidases"/>
    <property type="match status" value="2"/>
</dbReference>
<protein>
    <submittedName>
        <fullName evidence="2">Uncharacterized protein</fullName>
    </submittedName>
</protein>
<dbReference type="PANTHER" id="PTHR11475">
    <property type="entry name" value="OXIDASE/PEROXIDASE"/>
    <property type="match status" value="1"/>
</dbReference>
<keyword evidence="1" id="KW-0560">Oxidoreductase</keyword>
<accession>A0A182Y6T5</accession>
<dbReference type="GO" id="GO:0004601">
    <property type="term" value="F:peroxidase activity"/>
    <property type="evidence" value="ECO:0007669"/>
    <property type="project" value="UniProtKB-KW"/>
</dbReference>
<dbReference type="PRINTS" id="PR00457">
    <property type="entry name" value="ANPEROXIDASE"/>
</dbReference>
<name>A0A182Y6T5_ANOST</name>
<dbReference type="CDD" id="cd09823">
    <property type="entry name" value="peroxinectin_like"/>
    <property type="match status" value="2"/>
</dbReference>
<evidence type="ECO:0000313" key="3">
    <source>
        <dbReference type="Proteomes" id="UP000076408"/>
    </source>
</evidence>
<evidence type="ECO:0000313" key="2">
    <source>
        <dbReference type="EnsemblMetazoa" id="ASTEI04171-PA"/>
    </source>
</evidence>
<dbReference type="Gene3D" id="1.10.640.10">
    <property type="entry name" value="Haem peroxidase domain superfamily, animal type"/>
    <property type="match status" value="2"/>
</dbReference>
<dbReference type="FunFam" id="1.10.640.10:FF:000009">
    <property type="entry name" value="Peroxidase, isoform B"/>
    <property type="match status" value="2"/>
</dbReference>
<dbReference type="VEuPathDB" id="VectorBase:ASTEI20_041728"/>
<dbReference type="VEuPathDB" id="VectorBase:ASTEI04171"/>
<dbReference type="InterPro" id="IPR010255">
    <property type="entry name" value="Haem_peroxidase_sf"/>
</dbReference>
<proteinExistence type="predicted"/>
<dbReference type="VEuPathDB" id="VectorBase:ASTE016356"/>
<reference evidence="2" key="2">
    <citation type="submission" date="2020-05" db="UniProtKB">
        <authorList>
            <consortium name="EnsemblMetazoa"/>
        </authorList>
    </citation>
    <scope>IDENTIFICATION</scope>
    <source>
        <strain evidence="2">Indian</strain>
    </source>
</reference>
<keyword evidence="1" id="KW-0575">Peroxidase</keyword>
<dbReference type="OMA" id="IARILCH"/>
<dbReference type="EnsemblMetazoa" id="ASTEI04171-RA">
    <property type="protein sequence ID" value="ASTEI04171-PA"/>
    <property type="gene ID" value="ASTEI04171"/>
</dbReference>
<organism evidence="2 3">
    <name type="scientific">Anopheles stephensi</name>
    <name type="common">Indo-Pakistan malaria mosquito</name>
    <dbReference type="NCBI Taxonomy" id="30069"/>
    <lineage>
        <taxon>Eukaryota</taxon>
        <taxon>Metazoa</taxon>
        <taxon>Ecdysozoa</taxon>
        <taxon>Arthropoda</taxon>
        <taxon>Hexapoda</taxon>
        <taxon>Insecta</taxon>
        <taxon>Pterygota</taxon>
        <taxon>Neoptera</taxon>
        <taxon>Endopterygota</taxon>
        <taxon>Diptera</taxon>
        <taxon>Nematocera</taxon>
        <taxon>Culicoidea</taxon>
        <taxon>Culicidae</taxon>
        <taxon>Anophelinae</taxon>
        <taxon>Anopheles</taxon>
    </lineage>
</organism>
<evidence type="ECO:0000256" key="1">
    <source>
        <dbReference type="ARBA" id="ARBA00022559"/>
    </source>
</evidence>
<dbReference type="PROSITE" id="PS50292">
    <property type="entry name" value="PEROXIDASE_3"/>
    <property type="match status" value="2"/>
</dbReference>
<dbReference type="PANTHER" id="PTHR11475:SF86">
    <property type="entry name" value="PEROXIDASE"/>
    <property type="match status" value="1"/>
</dbReference>
<keyword evidence="3" id="KW-1185">Reference proteome</keyword>
<dbReference type="InterPro" id="IPR037120">
    <property type="entry name" value="Haem_peroxidase_sf_animal"/>
</dbReference>
<dbReference type="InterPro" id="IPR019791">
    <property type="entry name" value="Haem_peroxidase_animal"/>
</dbReference>
<dbReference type="Proteomes" id="UP000076408">
    <property type="component" value="Unassembled WGS sequence"/>
</dbReference>
<dbReference type="VEuPathDB" id="VectorBase:ASTE016355"/>